<dbReference type="InterPro" id="IPR032857">
    <property type="entry name" value="ALKBH4"/>
</dbReference>
<dbReference type="PROSITE" id="PS51471">
    <property type="entry name" value="FE2OG_OXY"/>
    <property type="match status" value="1"/>
</dbReference>
<dbReference type="InterPro" id="IPR037151">
    <property type="entry name" value="AlkB-like_sf"/>
</dbReference>
<gene>
    <name evidence="3" type="ORF">ACA1_245500</name>
</gene>
<dbReference type="GO" id="GO:0032451">
    <property type="term" value="F:demethylase activity"/>
    <property type="evidence" value="ECO:0007669"/>
    <property type="project" value="TreeGrafter"/>
</dbReference>
<evidence type="ECO:0000256" key="1">
    <source>
        <dbReference type="SAM" id="MobiDB-lite"/>
    </source>
</evidence>
<dbReference type="SUPFAM" id="SSF51197">
    <property type="entry name" value="Clavaminate synthase-like"/>
    <property type="match status" value="1"/>
</dbReference>
<dbReference type="GO" id="GO:0070988">
    <property type="term" value="P:demethylation"/>
    <property type="evidence" value="ECO:0007669"/>
    <property type="project" value="InterPro"/>
</dbReference>
<dbReference type="OMA" id="PYKEFPE"/>
<dbReference type="Pfam" id="PF13532">
    <property type="entry name" value="2OG-FeII_Oxy_2"/>
    <property type="match status" value="1"/>
</dbReference>
<name>L8GL61_ACACF</name>
<sequence length="214" mass="24722">MERPAKKHRGEEGSNGDGNGQVHAVEQVQMEGLTYVENFITNEEERELLEHIDRGQWLFDLKRRVQHYGYKYDYKNRSINRSMQLGALPDFLNELIDRLMARHVLSKRPDQVIINEYLPGQGISAHVDKPSLFDNEIASISLGSTCVMEFKHKATKTTHPVLLGRRSLVLMKGAARYEWTHCIPARKKDKVDGRQIPRQRRVSLTFRKVVLGDD</sequence>
<dbReference type="EMBL" id="KB008093">
    <property type="protein sequence ID" value="ELR13458.1"/>
    <property type="molecule type" value="Genomic_DNA"/>
</dbReference>
<feature type="domain" description="Fe2OG dioxygenase" evidence="2">
    <location>
        <begin position="108"/>
        <end position="210"/>
    </location>
</feature>
<dbReference type="PANTHER" id="PTHR12463">
    <property type="entry name" value="OXYGENASE-RELATED"/>
    <property type="match status" value="1"/>
</dbReference>
<dbReference type="InterPro" id="IPR027450">
    <property type="entry name" value="AlkB-like"/>
</dbReference>
<proteinExistence type="predicted"/>
<feature type="region of interest" description="Disordered" evidence="1">
    <location>
        <begin position="1"/>
        <end position="21"/>
    </location>
</feature>
<organism evidence="3 4">
    <name type="scientific">Acanthamoeba castellanii (strain ATCC 30010 / Neff)</name>
    <dbReference type="NCBI Taxonomy" id="1257118"/>
    <lineage>
        <taxon>Eukaryota</taxon>
        <taxon>Amoebozoa</taxon>
        <taxon>Discosea</taxon>
        <taxon>Longamoebia</taxon>
        <taxon>Centramoebida</taxon>
        <taxon>Acanthamoebidae</taxon>
        <taxon>Acanthamoeba</taxon>
    </lineage>
</organism>
<protein>
    <submittedName>
        <fullName evidence="3">2OG-Fe(II) oxygenase family oxidoreductase</fullName>
    </submittedName>
</protein>
<dbReference type="AlphaFoldDB" id="L8GL61"/>
<evidence type="ECO:0000313" key="4">
    <source>
        <dbReference type="Proteomes" id="UP000011083"/>
    </source>
</evidence>
<feature type="compositionally biased region" description="Basic and acidic residues" evidence="1">
    <location>
        <begin position="1"/>
        <end position="12"/>
    </location>
</feature>
<dbReference type="InterPro" id="IPR005123">
    <property type="entry name" value="Oxoglu/Fe-dep_dioxygenase_dom"/>
</dbReference>
<reference evidence="3 4" key="1">
    <citation type="journal article" date="2013" name="Genome Biol.">
        <title>Genome of Acanthamoeba castellanii highlights extensive lateral gene transfer and early evolution of tyrosine kinase signaling.</title>
        <authorList>
            <person name="Clarke M."/>
            <person name="Lohan A.J."/>
            <person name="Liu B."/>
            <person name="Lagkouvardos I."/>
            <person name="Roy S."/>
            <person name="Zafar N."/>
            <person name="Bertelli C."/>
            <person name="Schilde C."/>
            <person name="Kianianmomeni A."/>
            <person name="Burglin T.R."/>
            <person name="Frech C."/>
            <person name="Turcotte B."/>
            <person name="Kopec K.O."/>
            <person name="Synnott J.M."/>
            <person name="Choo C."/>
            <person name="Paponov I."/>
            <person name="Finkler A."/>
            <person name="Soon Heng Tan C."/>
            <person name="Hutchins A.P."/>
            <person name="Weinmeier T."/>
            <person name="Rattei T."/>
            <person name="Chu J.S."/>
            <person name="Gimenez G."/>
            <person name="Irimia M."/>
            <person name="Rigden D.J."/>
            <person name="Fitzpatrick D.A."/>
            <person name="Lorenzo-Morales J."/>
            <person name="Bateman A."/>
            <person name="Chiu C.H."/>
            <person name="Tang P."/>
            <person name="Hegemann P."/>
            <person name="Fromm H."/>
            <person name="Raoult D."/>
            <person name="Greub G."/>
            <person name="Miranda-Saavedra D."/>
            <person name="Chen N."/>
            <person name="Nash P."/>
            <person name="Ginger M.L."/>
            <person name="Horn M."/>
            <person name="Schaap P."/>
            <person name="Caler L."/>
            <person name="Loftus B."/>
        </authorList>
    </citation>
    <scope>NUCLEOTIDE SEQUENCE [LARGE SCALE GENOMIC DNA]</scope>
    <source>
        <strain evidence="3 4">Neff</strain>
    </source>
</reference>
<dbReference type="RefSeq" id="XP_004335471.1">
    <property type="nucleotide sequence ID" value="XM_004335423.1"/>
</dbReference>
<accession>L8GL61</accession>
<dbReference type="VEuPathDB" id="AmoebaDB:ACA1_245500"/>
<dbReference type="Gene3D" id="2.60.120.590">
    <property type="entry name" value="Alpha-ketoglutarate-dependent dioxygenase AlkB-like"/>
    <property type="match status" value="1"/>
</dbReference>
<dbReference type="PANTHER" id="PTHR12463:SF1">
    <property type="entry name" value="2-OXOGLUTARATE AND FE-DEPENDENT OXYGENASE FAMILY PROTEIN"/>
    <property type="match status" value="1"/>
</dbReference>
<keyword evidence="4" id="KW-1185">Reference proteome</keyword>
<evidence type="ECO:0000259" key="2">
    <source>
        <dbReference type="PROSITE" id="PS51471"/>
    </source>
</evidence>
<evidence type="ECO:0000313" key="3">
    <source>
        <dbReference type="EMBL" id="ELR13458.1"/>
    </source>
</evidence>
<dbReference type="OrthoDB" id="271595at2759"/>
<dbReference type="GeneID" id="14914068"/>
<dbReference type="KEGG" id="acan:ACA1_245500"/>
<dbReference type="Proteomes" id="UP000011083">
    <property type="component" value="Unassembled WGS sequence"/>
</dbReference>
<dbReference type="GO" id="GO:0016491">
    <property type="term" value="F:oxidoreductase activity"/>
    <property type="evidence" value="ECO:0007669"/>
    <property type="project" value="TreeGrafter"/>
</dbReference>